<sequence length="251" mass="28767">MRFGLWILLMSFWLGSAMADDAELLVGKVCPVTYQQNTLGILVFSEAWYHSSRQQASYIPRDNATGIGLEIHWFANRNGELELANQAGCSRYRMLQVRTTNRRLLGDERSAQIDAPEWFVEPFYDAAPLEFGNGVHHTPQDTQDKPWSEAPKRASTLAIYDTPFVSDALGKEGQNIEVEFETCVVCQREQSYDSILSCGRWGYSREYLNENSGWAEPEFSGTECLAQPSEHYQETVNLSESFPYSYWLDWR</sequence>
<organism evidence="2 3">
    <name type="scientific">Agarivorans gilvus</name>
    <dbReference type="NCBI Taxonomy" id="680279"/>
    <lineage>
        <taxon>Bacteria</taxon>
        <taxon>Pseudomonadati</taxon>
        <taxon>Pseudomonadota</taxon>
        <taxon>Gammaproteobacteria</taxon>
        <taxon>Alteromonadales</taxon>
        <taxon>Alteromonadaceae</taxon>
        <taxon>Agarivorans</taxon>
    </lineage>
</organism>
<name>A0ABQ1I6F3_9ALTE</name>
<evidence type="ECO:0000313" key="3">
    <source>
        <dbReference type="Proteomes" id="UP000651977"/>
    </source>
</evidence>
<dbReference type="RefSeq" id="WP_055734576.1">
    <property type="nucleotide sequence ID" value="NZ_BMDY01000021.1"/>
</dbReference>
<evidence type="ECO:0000313" key="2">
    <source>
        <dbReference type="EMBL" id="GGB15766.1"/>
    </source>
</evidence>
<evidence type="ECO:0000256" key="1">
    <source>
        <dbReference type="SAM" id="SignalP"/>
    </source>
</evidence>
<proteinExistence type="predicted"/>
<gene>
    <name evidence="2" type="ORF">GCM10007414_31550</name>
</gene>
<feature type="chain" id="PRO_5046338326" evidence="1">
    <location>
        <begin position="20"/>
        <end position="251"/>
    </location>
</feature>
<keyword evidence="1" id="KW-0732">Signal</keyword>
<keyword evidence="3" id="KW-1185">Reference proteome</keyword>
<dbReference type="EMBL" id="BMDY01000021">
    <property type="protein sequence ID" value="GGB15766.1"/>
    <property type="molecule type" value="Genomic_DNA"/>
</dbReference>
<reference evidence="3" key="1">
    <citation type="journal article" date="2019" name="Int. J. Syst. Evol. Microbiol.">
        <title>The Global Catalogue of Microorganisms (GCM) 10K type strain sequencing project: providing services to taxonomists for standard genome sequencing and annotation.</title>
        <authorList>
            <consortium name="The Broad Institute Genomics Platform"/>
            <consortium name="The Broad Institute Genome Sequencing Center for Infectious Disease"/>
            <person name="Wu L."/>
            <person name="Ma J."/>
        </authorList>
    </citation>
    <scope>NUCLEOTIDE SEQUENCE [LARGE SCALE GENOMIC DNA]</scope>
    <source>
        <strain evidence="3">CGMCC 1.10131</strain>
    </source>
</reference>
<protein>
    <submittedName>
        <fullName evidence="2">Uncharacterized protein</fullName>
    </submittedName>
</protein>
<feature type="signal peptide" evidence="1">
    <location>
        <begin position="1"/>
        <end position="19"/>
    </location>
</feature>
<comment type="caution">
    <text evidence="2">The sequence shown here is derived from an EMBL/GenBank/DDBJ whole genome shotgun (WGS) entry which is preliminary data.</text>
</comment>
<dbReference type="Proteomes" id="UP000651977">
    <property type="component" value="Unassembled WGS sequence"/>
</dbReference>
<accession>A0ABQ1I6F3</accession>